<dbReference type="PANTHER" id="PTHR34708">
    <property type="entry name" value="OS07G0440000 PROTEIN"/>
    <property type="match status" value="1"/>
</dbReference>
<feature type="domain" description="KIB1-4 beta-propeller" evidence="1">
    <location>
        <begin position="106"/>
        <end position="336"/>
    </location>
</feature>
<evidence type="ECO:0000313" key="2">
    <source>
        <dbReference type="EMBL" id="KAF8671029.1"/>
    </source>
</evidence>
<dbReference type="Pfam" id="PF03478">
    <property type="entry name" value="Beta-prop_KIB1-4"/>
    <property type="match status" value="1"/>
</dbReference>
<proteinExistence type="predicted"/>
<name>A0A835EBE6_9POAL</name>
<keyword evidence="3" id="KW-1185">Reference proteome</keyword>
<dbReference type="EMBL" id="JACEFO010002248">
    <property type="protein sequence ID" value="KAF8671029.1"/>
    <property type="molecule type" value="Genomic_DNA"/>
</dbReference>
<evidence type="ECO:0000313" key="3">
    <source>
        <dbReference type="Proteomes" id="UP000636709"/>
    </source>
</evidence>
<dbReference type="Proteomes" id="UP000636709">
    <property type="component" value="Unassembled WGS sequence"/>
</dbReference>
<evidence type="ECO:0000259" key="1">
    <source>
        <dbReference type="Pfam" id="PF03478"/>
    </source>
</evidence>
<dbReference type="PANTHER" id="PTHR34708:SF1">
    <property type="entry name" value="OS08G0126400 PROTEIN"/>
    <property type="match status" value="1"/>
</dbReference>
<dbReference type="InterPro" id="IPR005174">
    <property type="entry name" value="KIB1-4_b-propeller"/>
</dbReference>
<organism evidence="2 3">
    <name type="scientific">Digitaria exilis</name>
    <dbReference type="NCBI Taxonomy" id="1010633"/>
    <lineage>
        <taxon>Eukaryota</taxon>
        <taxon>Viridiplantae</taxon>
        <taxon>Streptophyta</taxon>
        <taxon>Embryophyta</taxon>
        <taxon>Tracheophyta</taxon>
        <taxon>Spermatophyta</taxon>
        <taxon>Magnoliopsida</taxon>
        <taxon>Liliopsida</taxon>
        <taxon>Poales</taxon>
        <taxon>Poaceae</taxon>
        <taxon>PACMAD clade</taxon>
        <taxon>Panicoideae</taxon>
        <taxon>Panicodae</taxon>
        <taxon>Paniceae</taxon>
        <taxon>Anthephorinae</taxon>
        <taxon>Digitaria</taxon>
    </lineage>
</organism>
<comment type="caution">
    <text evidence="2">The sequence shown here is derived from an EMBL/GenBank/DDBJ whole genome shotgun (WGS) entry which is preliminary data.</text>
</comment>
<dbReference type="OrthoDB" id="672063at2759"/>
<gene>
    <name evidence="2" type="ORF">HU200_050308</name>
</gene>
<reference evidence="2" key="1">
    <citation type="submission" date="2020-07" db="EMBL/GenBank/DDBJ databases">
        <title>Genome sequence and genetic diversity analysis of an under-domesticated orphan crop, white fonio (Digitaria exilis).</title>
        <authorList>
            <person name="Bennetzen J.L."/>
            <person name="Chen S."/>
            <person name="Ma X."/>
            <person name="Wang X."/>
            <person name="Yssel A.E.J."/>
            <person name="Chaluvadi S.R."/>
            <person name="Johnson M."/>
            <person name="Gangashetty P."/>
            <person name="Hamidou F."/>
            <person name="Sanogo M.D."/>
            <person name="Zwaenepoel A."/>
            <person name="Wallace J."/>
            <person name="Van De Peer Y."/>
            <person name="Van Deynze A."/>
        </authorList>
    </citation>
    <scope>NUCLEOTIDE SEQUENCE</scope>
    <source>
        <tissue evidence="2">Leaves</tissue>
    </source>
</reference>
<dbReference type="AlphaFoldDB" id="A0A835EBE6"/>
<sequence>MRKSGHGDKANKQPHKRPSYIPRILYARCHPPAAMAPPWADLTPDLLIQVAHRLDDLKSYVGARGACKPWRRALVPPFPALLVAAEDEHTMSLRRPTATSLATRKPFQLAAISSGCRCVGSSNGWLALCIRVKHRSAADSSDYNCYHTAFFLVNPVAGLEIELPPLFEENRTSSFAAVAICNGVRIIYVTARATSWAVHDFKIKERDQFVDLVYHGEGNKVYCLTRSADVHILHLPKRRLSCRHKPAIVEALPLPLLLHTPPCRVPGVFGRRRRVNLGEMFVLRYYPDRWPCWDVVKDLGGYSFFVGKNNAVSLYAKGMPGLRGNCVYWIDRHGREKGIIFDVQTGRSTPCQSPEAAVDTAPHRYKRTISFWYFLRDVVTTNS</sequence>
<protein>
    <recommendedName>
        <fullName evidence="1">KIB1-4 beta-propeller domain-containing protein</fullName>
    </recommendedName>
</protein>
<accession>A0A835EBE6</accession>